<keyword evidence="2" id="KW-1185">Reference proteome</keyword>
<comment type="caution">
    <text evidence="1">The sequence shown here is derived from an EMBL/GenBank/DDBJ whole genome shotgun (WGS) entry which is preliminary data.</text>
</comment>
<organism evidence="1 2">
    <name type="scientific">Ancylobacter tetraedralis</name>
    <dbReference type="NCBI Taxonomy" id="217068"/>
    <lineage>
        <taxon>Bacteria</taxon>
        <taxon>Pseudomonadati</taxon>
        <taxon>Pseudomonadota</taxon>
        <taxon>Alphaproteobacteria</taxon>
        <taxon>Hyphomicrobiales</taxon>
        <taxon>Xanthobacteraceae</taxon>
        <taxon>Ancylobacter</taxon>
    </lineage>
</organism>
<protein>
    <submittedName>
        <fullName evidence="1">Uncharacterized protein</fullName>
    </submittedName>
</protein>
<dbReference type="Proteomes" id="UP000533469">
    <property type="component" value="Unassembled WGS sequence"/>
</dbReference>
<dbReference type="EMBL" id="JACICD010000002">
    <property type="protein sequence ID" value="MBB3770987.1"/>
    <property type="molecule type" value="Genomic_DNA"/>
</dbReference>
<proteinExistence type="predicted"/>
<evidence type="ECO:0000313" key="1">
    <source>
        <dbReference type="EMBL" id="MBB3770987.1"/>
    </source>
</evidence>
<accession>A0A839Z9I2</accession>
<gene>
    <name evidence="1" type="ORF">FHS55_001582</name>
</gene>
<reference evidence="1 2" key="1">
    <citation type="submission" date="2020-08" db="EMBL/GenBank/DDBJ databases">
        <title>Genomic Encyclopedia of Type Strains, Phase IV (KMG-IV): sequencing the most valuable type-strain genomes for metagenomic binning, comparative biology and taxonomic classification.</title>
        <authorList>
            <person name="Goeker M."/>
        </authorList>
    </citation>
    <scope>NUCLEOTIDE SEQUENCE [LARGE SCALE GENOMIC DNA]</scope>
    <source>
        <strain evidence="1 2">DSM 5895</strain>
    </source>
</reference>
<evidence type="ECO:0000313" key="2">
    <source>
        <dbReference type="Proteomes" id="UP000533469"/>
    </source>
</evidence>
<name>A0A839Z9I2_9HYPH</name>
<sequence>MTDNNPADFPATFTPTMFADLAMNHAAANGVHKFYLARVDPSFSDGGKNNLSPCVQIVMPEAGFLNLVAFFNTSIAQMLSDGRIKQEDVDATRDAFK</sequence>
<dbReference type="AlphaFoldDB" id="A0A839Z9I2"/>
<dbReference type="RefSeq" id="WP_183189130.1">
    <property type="nucleotide sequence ID" value="NZ_JACICD010000002.1"/>
</dbReference>